<dbReference type="Pfam" id="PF00450">
    <property type="entry name" value="Peptidase_S10"/>
    <property type="match status" value="1"/>
</dbReference>
<dbReference type="GO" id="GO:0004180">
    <property type="term" value="F:carboxypeptidase activity"/>
    <property type="evidence" value="ECO:0007669"/>
    <property type="project" value="UniProtKB-KW"/>
</dbReference>
<evidence type="ECO:0000256" key="6">
    <source>
        <dbReference type="ARBA" id="ARBA00023180"/>
    </source>
</evidence>
<organism evidence="7 8">
    <name type="scientific">Stephanodiscus triporus</name>
    <dbReference type="NCBI Taxonomy" id="2934178"/>
    <lineage>
        <taxon>Eukaryota</taxon>
        <taxon>Sar</taxon>
        <taxon>Stramenopiles</taxon>
        <taxon>Ochrophyta</taxon>
        <taxon>Bacillariophyta</taxon>
        <taxon>Coscinodiscophyceae</taxon>
        <taxon>Thalassiosirophycidae</taxon>
        <taxon>Stephanodiscales</taxon>
        <taxon>Stephanodiscaceae</taxon>
        <taxon>Stephanodiscus</taxon>
    </lineage>
</organism>
<dbReference type="InterPro" id="IPR029058">
    <property type="entry name" value="AB_hydrolase_fold"/>
</dbReference>
<proteinExistence type="inferred from homology"/>
<evidence type="ECO:0000256" key="3">
    <source>
        <dbReference type="ARBA" id="ARBA00022670"/>
    </source>
</evidence>
<evidence type="ECO:0000256" key="5">
    <source>
        <dbReference type="ARBA" id="ARBA00022801"/>
    </source>
</evidence>
<evidence type="ECO:0008006" key="9">
    <source>
        <dbReference type="Google" id="ProtNLM"/>
    </source>
</evidence>
<dbReference type="InterPro" id="IPR001563">
    <property type="entry name" value="Peptidase_S10"/>
</dbReference>
<dbReference type="AlphaFoldDB" id="A0ABD3N4S4"/>
<sequence>MIRITYFLASIASVSGVRRLLNGDSPYSGRRLTLIDDHSVPPHPQTPRFGAENDNPDAHLVTSMPLLPDGLFKTRHWAGHLAAKEDGSDKKLFYWLFEPGDASAGDEVPLIVWLNGGPGCSSMDGLWLENGPFRLKSGNDGWTIDVNKHSWHNAPAWVLYVDQPVGTGLSFSKKKNWCSDDFMVNRDCERPIFFI</sequence>
<name>A0ABD3N4S4_9STRA</name>
<comment type="similarity">
    <text evidence="1">Belongs to the peptidase S10 family.</text>
</comment>
<keyword evidence="8" id="KW-1185">Reference proteome</keyword>
<keyword evidence="6" id="KW-0325">Glycoprotein</keyword>
<evidence type="ECO:0000256" key="1">
    <source>
        <dbReference type="ARBA" id="ARBA00009431"/>
    </source>
</evidence>
<evidence type="ECO:0000313" key="8">
    <source>
        <dbReference type="Proteomes" id="UP001530315"/>
    </source>
</evidence>
<reference evidence="7 8" key="1">
    <citation type="submission" date="2024-10" db="EMBL/GenBank/DDBJ databases">
        <title>Updated reference genomes for cyclostephanoid diatoms.</title>
        <authorList>
            <person name="Roberts W.R."/>
            <person name="Alverson A.J."/>
        </authorList>
    </citation>
    <scope>NUCLEOTIDE SEQUENCE [LARGE SCALE GENOMIC DNA]</scope>
    <source>
        <strain evidence="7 8">AJA276-08</strain>
    </source>
</reference>
<dbReference type="EMBL" id="JALLAZ020001624">
    <property type="protein sequence ID" value="KAL3770624.1"/>
    <property type="molecule type" value="Genomic_DNA"/>
</dbReference>
<dbReference type="Gene3D" id="3.40.50.1820">
    <property type="entry name" value="alpha/beta hydrolase"/>
    <property type="match status" value="1"/>
</dbReference>
<evidence type="ECO:0000313" key="7">
    <source>
        <dbReference type="EMBL" id="KAL3770624.1"/>
    </source>
</evidence>
<evidence type="ECO:0000256" key="2">
    <source>
        <dbReference type="ARBA" id="ARBA00022645"/>
    </source>
</evidence>
<keyword evidence="3" id="KW-0645">Protease</keyword>
<protein>
    <recommendedName>
        <fullName evidence="9">Serine carboxypeptidase</fullName>
    </recommendedName>
</protein>
<dbReference type="GO" id="GO:0006508">
    <property type="term" value="P:proteolysis"/>
    <property type="evidence" value="ECO:0007669"/>
    <property type="project" value="UniProtKB-KW"/>
</dbReference>
<accession>A0ABD3N4S4</accession>
<gene>
    <name evidence="7" type="ORF">ACHAW5_007079</name>
</gene>
<keyword evidence="2" id="KW-0121">Carboxypeptidase</keyword>
<evidence type="ECO:0000256" key="4">
    <source>
        <dbReference type="ARBA" id="ARBA00022729"/>
    </source>
</evidence>
<dbReference type="PANTHER" id="PTHR11802">
    <property type="entry name" value="SERINE PROTEASE FAMILY S10 SERINE CARBOXYPEPTIDASE"/>
    <property type="match status" value="1"/>
</dbReference>
<dbReference type="PANTHER" id="PTHR11802:SF3">
    <property type="entry name" value="RETINOID-INDUCIBLE SERINE CARBOXYPEPTIDASE"/>
    <property type="match status" value="1"/>
</dbReference>
<dbReference type="Proteomes" id="UP001530315">
    <property type="component" value="Unassembled WGS sequence"/>
</dbReference>
<comment type="caution">
    <text evidence="7">The sequence shown here is derived from an EMBL/GenBank/DDBJ whole genome shotgun (WGS) entry which is preliminary data.</text>
</comment>
<keyword evidence="5" id="KW-0378">Hydrolase</keyword>
<dbReference type="SUPFAM" id="SSF53474">
    <property type="entry name" value="alpha/beta-Hydrolases"/>
    <property type="match status" value="1"/>
</dbReference>
<keyword evidence="4" id="KW-0732">Signal</keyword>